<evidence type="ECO:0008006" key="3">
    <source>
        <dbReference type="Google" id="ProtNLM"/>
    </source>
</evidence>
<organism evidence="1 2">
    <name type="scientific">Paralabilibaculum antarcticum</name>
    <dbReference type="NCBI Taxonomy" id="2912572"/>
    <lineage>
        <taxon>Bacteria</taxon>
        <taxon>Pseudomonadati</taxon>
        <taxon>Bacteroidota</taxon>
        <taxon>Bacteroidia</taxon>
        <taxon>Marinilabiliales</taxon>
        <taxon>Marinifilaceae</taxon>
        <taxon>Paralabilibaculum</taxon>
    </lineage>
</organism>
<gene>
    <name evidence="1" type="ORF">L3049_12965</name>
</gene>
<reference evidence="1 2" key="1">
    <citation type="submission" date="2022-01" db="EMBL/GenBank/DDBJ databases">
        <title>Labilibaculum sp. nov, a marine bacterium isolated from Antarctica.</title>
        <authorList>
            <person name="Dai W."/>
        </authorList>
    </citation>
    <scope>NUCLEOTIDE SEQUENCE [LARGE SCALE GENOMIC DNA]</scope>
    <source>
        <strain evidence="1 2">DW002</strain>
    </source>
</reference>
<name>A0ABT5VU26_9BACT</name>
<comment type="caution">
    <text evidence="1">The sequence shown here is derived from an EMBL/GenBank/DDBJ whole genome shotgun (WGS) entry which is preliminary data.</text>
</comment>
<dbReference type="Proteomes" id="UP001528920">
    <property type="component" value="Unassembled WGS sequence"/>
</dbReference>
<dbReference type="RefSeq" id="WP_275110240.1">
    <property type="nucleotide sequence ID" value="NZ_JAKJSC010000002.1"/>
</dbReference>
<evidence type="ECO:0000313" key="2">
    <source>
        <dbReference type="Proteomes" id="UP001528920"/>
    </source>
</evidence>
<sequence>MNIAIEHSFTLARIFSAKVAIAFYPPKKDQNLVSIEKIIHEKSKQFSISYRFFEFGNLKKEPNNSIQQLDAILIVTQFSPKSLNNLKRHSIYNWILNAKIPTIALTAHSNINCSYENIIVPIDHRKESKEKMIWASYFGRFNKAIVHLVTPKEKSASYIRTIKATLIFTKKMFEAFTFQYQIIKTNSKSKNINLEAIEISKDLKSDLLILMSNRNPGWVASHYGPGQLKKILREEKNPVLFINPLKDYYLPCS</sequence>
<keyword evidence="2" id="KW-1185">Reference proteome</keyword>
<proteinExistence type="predicted"/>
<dbReference type="EMBL" id="JAKJSC010000002">
    <property type="protein sequence ID" value="MDE5418910.1"/>
    <property type="molecule type" value="Genomic_DNA"/>
</dbReference>
<evidence type="ECO:0000313" key="1">
    <source>
        <dbReference type="EMBL" id="MDE5418910.1"/>
    </source>
</evidence>
<dbReference type="SUPFAM" id="SSF52402">
    <property type="entry name" value="Adenine nucleotide alpha hydrolases-like"/>
    <property type="match status" value="1"/>
</dbReference>
<accession>A0ABT5VU26</accession>
<protein>
    <recommendedName>
        <fullName evidence="3">UspA domain-containing protein</fullName>
    </recommendedName>
</protein>